<dbReference type="UniPathway" id="UPA00057">
    <property type="reaction ID" value="UER00098"/>
</dbReference>
<evidence type="ECO:0000256" key="1">
    <source>
        <dbReference type="ARBA" id="ARBA00001933"/>
    </source>
</evidence>
<evidence type="ECO:0000256" key="29">
    <source>
        <dbReference type="ARBA" id="ARBA00047625"/>
    </source>
</evidence>
<dbReference type="InterPro" id="IPR054542">
    <property type="entry name" value="Cys_met_metab_PP"/>
</dbReference>
<comment type="similarity">
    <text evidence="3">Belongs to the GHMP kinase family. Mevalonate kinase subfamily.</text>
</comment>
<dbReference type="InterPro" id="IPR015421">
    <property type="entry name" value="PyrdxlP-dep_Trfase_major"/>
</dbReference>
<evidence type="ECO:0000256" key="2">
    <source>
        <dbReference type="ARBA" id="ARBA00004496"/>
    </source>
</evidence>
<comment type="subcellular location">
    <subcellularLocation>
        <location evidence="2">Cytoplasm</location>
    </subcellularLocation>
</comment>
<evidence type="ECO:0000256" key="20">
    <source>
        <dbReference type="ARBA" id="ARBA00023166"/>
    </source>
</evidence>
<feature type="domain" description="GHMP kinase N-terminal" evidence="32">
    <location>
        <begin position="593"/>
        <end position="678"/>
    </location>
</feature>
<dbReference type="Pfam" id="PF08544">
    <property type="entry name" value="GHMP_kinases_C"/>
    <property type="match status" value="1"/>
</dbReference>
<dbReference type="Gene3D" id="3.30.70.890">
    <property type="entry name" value="GHMP kinase, C-terminal domain"/>
    <property type="match status" value="1"/>
</dbReference>
<evidence type="ECO:0000256" key="13">
    <source>
        <dbReference type="ARBA" id="ARBA00022777"/>
    </source>
</evidence>
<dbReference type="NCBIfam" id="TIGR00549">
    <property type="entry name" value="mevalon_kin"/>
    <property type="match status" value="1"/>
</dbReference>
<sequence>MSSTRTSTPGESSLATSIFDSKSPSEVESFDTRAEKWHFATQVVAADSSQNQYGASSTPIFQTATFKGMDGPYDYTRSGNPTRGGLESHLARLYGASQAFALSTGMTCLDVILRLVKPGETVLAGDDLYGGTNRLLTYAKSHGGVDVRHVDTTQVSAVLPHLGAGNKVKMVLLESPTNPLLKIADIQAVSDAVHAANPEAIVVVDNTMMSPYLQRPLELGADLVYDSGTKYLSGHHDLMAGIIAAGTPKLASDIAWHINAMGSGLAPFDSFLLMRGIKTLALRMDKQEANTHLVANYLDALGFLVHYPNLKHHPMRDIHWKQASGAGAVLSFVTGDKQLSERIVSAARLWGVSVSFGAVNSLISMPCLMSHASISAAVRAERGLPENLIRLCVGIEDPRDLLDDLERALIIAGAIVPAVSKDLLTADKLAALYKADPEKWSLARAAGFKRPDGPDSLLQGVAKGLAISGENKTIDEDIVVSAPGKVILFGEHAVVHGVTAIATSLNLRCFGVLSARRDGQVAIAAPDLEADHAWNISELPWDLVPARNGTAPSAELDAALLSALEKIVADAKPTKTGTSASVAFLYVYMEMTGSRANALSVTLTVSANLPIGAGLGSSAAFSACLASSLLIAYSHVAVAGHEGVSAPSVDLVDSWAFLAEKVLHGNPSGIDNAVAVRGGAVAFTRAVNGKEGGLDGIRGFDSIRLLLTNTKVPRDTKSLVAGVGAKKIAEPHVVNPILDDIQAISDEARGLLDGSVVAERDAFVGRLEQLMRVNHAHLRTLGVSHASLEAVVAATAAEPFGLTTKLTGAGGGGCAVTLIPDSFPADKLDALLANLRALGAEPHLTTLGGPGLGVHRGLDAGAGAASKLKSAGSANLAQWSEGLGGKWVH</sequence>
<comment type="catalytic activity">
    <reaction evidence="24">
        <text>(R)-mevalonate + ATP = (R)-5-phosphomevalonate + ADP + H(+)</text>
        <dbReference type="Rhea" id="RHEA:17065"/>
        <dbReference type="ChEBI" id="CHEBI:15378"/>
        <dbReference type="ChEBI" id="CHEBI:30616"/>
        <dbReference type="ChEBI" id="CHEBI:36464"/>
        <dbReference type="ChEBI" id="CHEBI:58146"/>
        <dbReference type="ChEBI" id="CHEBI:456216"/>
        <dbReference type="EC" id="2.7.1.36"/>
    </reaction>
    <physiologicalReaction direction="left-to-right" evidence="24">
        <dbReference type="Rhea" id="RHEA:17066"/>
    </physiologicalReaction>
</comment>
<dbReference type="Pfam" id="PF00288">
    <property type="entry name" value="GHMP_kinases_N"/>
    <property type="match status" value="1"/>
</dbReference>
<dbReference type="PROSITE" id="PS00627">
    <property type="entry name" value="GHMP_KINASES_ATP"/>
    <property type="match status" value="1"/>
</dbReference>
<evidence type="ECO:0000256" key="6">
    <source>
        <dbReference type="ARBA" id="ARBA00012224"/>
    </source>
</evidence>
<dbReference type="InterPro" id="IPR014721">
    <property type="entry name" value="Ribsml_uS5_D2-typ_fold_subgr"/>
</dbReference>
<evidence type="ECO:0000256" key="15">
    <source>
        <dbReference type="ARBA" id="ARBA00022842"/>
    </source>
</evidence>
<keyword evidence="8" id="KW-0444">Lipid biosynthesis</keyword>
<evidence type="ECO:0000256" key="5">
    <source>
        <dbReference type="ARBA" id="ARBA00012103"/>
    </source>
</evidence>
<evidence type="ECO:0000313" key="35">
    <source>
        <dbReference type="Proteomes" id="UP000279236"/>
    </source>
</evidence>
<evidence type="ECO:0000259" key="33">
    <source>
        <dbReference type="Pfam" id="PF08544"/>
    </source>
</evidence>
<keyword evidence="12" id="KW-0547">Nucleotide-binding</keyword>
<keyword evidence="22" id="KW-0753">Steroid metabolism</keyword>
<keyword evidence="11" id="KW-0479">Metal-binding</keyword>
<evidence type="ECO:0000256" key="14">
    <source>
        <dbReference type="ARBA" id="ARBA00022840"/>
    </source>
</evidence>
<evidence type="ECO:0000256" key="25">
    <source>
        <dbReference type="ARBA" id="ARBA00029438"/>
    </source>
</evidence>
<dbReference type="EMBL" id="RSCE01000008">
    <property type="protein sequence ID" value="RSH80555.1"/>
    <property type="molecule type" value="Genomic_DNA"/>
</dbReference>
<accession>A0A427XNS3</accession>
<evidence type="ECO:0000256" key="21">
    <source>
        <dbReference type="ARBA" id="ARBA00023167"/>
    </source>
</evidence>
<dbReference type="OrthoDB" id="2545919at2759"/>
<dbReference type="EC" id="4.4.1.13" evidence="6"/>
<dbReference type="PRINTS" id="PR00959">
    <property type="entry name" value="MEVGALKINASE"/>
</dbReference>
<dbReference type="InterPro" id="IPR015424">
    <property type="entry name" value="PyrdxlP-dep_Trfase"/>
</dbReference>
<evidence type="ECO:0000256" key="10">
    <source>
        <dbReference type="ARBA" id="ARBA00022679"/>
    </source>
</evidence>
<comment type="caution">
    <text evidence="34">The sequence shown here is derived from an EMBL/GenBank/DDBJ whole genome shotgun (WGS) entry which is preliminary data.</text>
</comment>
<dbReference type="InterPro" id="IPR036554">
    <property type="entry name" value="GHMP_kinase_C_sf"/>
</dbReference>
<evidence type="ECO:0000256" key="27">
    <source>
        <dbReference type="ARBA" id="ARBA00047213"/>
    </source>
</evidence>
<dbReference type="FunFam" id="3.40.640.10:FF:000009">
    <property type="entry name" value="Cystathionine gamma-synthase homolog"/>
    <property type="match status" value="1"/>
</dbReference>
<dbReference type="GO" id="GO:0005524">
    <property type="term" value="F:ATP binding"/>
    <property type="evidence" value="ECO:0007669"/>
    <property type="project" value="UniProtKB-KW"/>
</dbReference>
<dbReference type="GO" id="GO:0030170">
    <property type="term" value="F:pyridoxal phosphate binding"/>
    <property type="evidence" value="ECO:0007669"/>
    <property type="project" value="InterPro"/>
</dbReference>
<feature type="domain" description="GHMP kinase C-terminal" evidence="33">
    <location>
        <begin position="765"/>
        <end position="827"/>
    </location>
</feature>
<dbReference type="AlphaFoldDB" id="A0A427XNS3"/>
<comment type="catalytic activity">
    <reaction evidence="28">
        <text>L,L-cystathionine + H2O = L-homocysteine + pyruvate + NH4(+)</text>
        <dbReference type="Rhea" id="RHEA:13965"/>
        <dbReference type="ChEBI" id="CHEBI:15361"/>
        <dbReference type="ChEBI" id="CHEBI:15377"/>
        <dbReference type="ChEBI" id="CHEBI:28938"/>
        <dbReference type="ChEBI" id="CHEBI:58161"/>
        <dbReference type="ChEBI" id="CHEBI:58199"/>
    </reaction>
</comment>
<evidence type="ECO:0000256" key="24">
    <source>
        <dbReference type="ARBA" id="ARBA00029310"/>
    </source>
</evidence>
<dbReference type="InterPro" id="IPR006203">
    <property type="entry name" value="GHMP_knse_ATP-bd_CS"/>
</dbReference>
<keyword evidence="19" id="KW-0443">Lipid metabolism</keyword>
<dbReference type="GO" id="GO:0004496">
    <property type="term" value="F:mevalonate kinase activity"/>
    <property type="evidence" value="ECO:0007669"/>
    <property type="project" value="UniProtKB-EC"/>
</dbReference>
<dbReference type="Gene3D" id="3.40.640.10">
    <property type="entry name" value="Type I PLP-dependent aspartate aminotransferase-like (Major domain)"/>
    <property type="match status" value="1"/>
</dbReference>
<reference evidence="34 35" key="1">
    <citation type="submission" date="2018-11" db="EMBL/GenBank/DDBJ databases">
        <title>Genome sequence of Apiotrichum porosum DSM 27194.</title>
        <authorList>
            <person name="Aliyu H."/>
            <person name="Gorte O."/>
            <person name="Ochsenreither K."/>
        </authorList>
    </citation>
    <scope>NUCLEOTIDE SEQUENCE [LARGE SCALE GENOMIC DNA]</scope>
    <source>
        <strain evidence="34 35">DSM 27194</strain>
    </source>
</reference>
<dbReference type="RefSeq" id="XP_028475502.1">
    <property type="nucleotide sequence ID" value="XM_028624430.1"/>
</dbReference>
<protein>
    <recommendedName>
        <fullName evidence="30">Cystathionine beta-lyase</fullName>
        <ecNumber evidence="5">2.7.1.36</ecNumber>
        <ecNumber evidence="6">4.4.1.13</ecNumber>
    </recommendedName>
    <alternativeName>
        <fullName evidence="27">Cysteine-S-conjugate beta-lyase</fullName>
    </alternativeName>
</protein>
<comment type="cofactor">
    <cofactor evidence="1">
        <name>pyridoxal 5'-phosphate</name>
        <dbReference type="ChEBI" id="CHEBI:597326"/>
    </cofactor>
</comment>
<dbReference type="InterPro" id="IPR006205">
    <property type="entry name" value="Mev_gal_kin"/>
</dbReference>
<evidence type="ECO:0000313" key="34">
    <source>
        <dbReference type="EMBL" id="RSH80555.1"/>
    </source>
</evidence>
<dbReference type="InterPro" id="IPR013750">
    <property type="entry name" value="GHMP_kinase_C_dom"/>
</dbReference>
<dbReference type="InterPro" id="IPR000277">
    <property type="entry name" value="Cys/Met-Metab_PyrdxlP-dep_enz"/>
</dbReference>
<keyword evidence="18" id="KW-0756">Sterol biosynthesis</keyword>
<keyword evidence="13" id="KW-0418">Kinase</keyword>
<keyword evidence="10" id="KW-0808">Transferase</keyword>
<dbReference type="InterPro" id="IPR015422">
    <property type="entry name" value="PyrdxlP-dep_Trfase_small"/>
</dbReference>
<proteinExistence type="inferred from homology"/>
<keyword evidence="23 34" id="KW-0456">Lyase</keyword>
<dbReference type="GO" id="GO:0019346">
    <property type="term" value="P:transsulfuration"/>
    <property type="evidence" value="ECO:0007669"/>
    <property type="project" value="InterPro"/>
</dbReference>
<dbReference type="FunFam" id="3.30.70.890:FF:000003">
    <property type="entry name" value="Mevalonate kinase"/>
    <property type="match status" value="1"/>
</dbReference>
<dbReference type="GO" id="GO:0019287">
    <property type="term" value="P:isopentenyl diphosphate biosynthetic process, mevalonate pathway"/>
    <property type="evidence" value="ECO:0007669"/>
    <property type="project" value="UniProtKB-UniPathway"/>
</dbReference>
<dbReference type="SUPFAM" id="SSF54211">
    <property type="entry name" value="Ribosomal protein S5 domain 2-like"/>
    <property type="match status" value="1"/>
</dbReference>
<keyword evidence="9" id="KW-0028">Amino-acid biosynthesis</keyword>
<dbReference type="InterPro" id="IPR020568">
    <property type="entry name" value="Ribosomal_Su5_D2-typ_SF"/>
</dbReference>
<feature type="region of interest" description="Disordered" evidence="31">
    <location>
        <begin position="1"/>
        <end position="26"/>
    </location>
</feature>
<keyword evidence="15" id="KW-0460">Magnesium</keyword>
<dbReference type="FunFam" id="3.90.1150.10:FF:000013">
    <property type="entry name" value="Cystathionine beta-lyase"/>
    <property type="match status" value="1"/>
</dbReference>
<dbReference type="PANTHER" id="PTHR11808:SF50">
    <property type="entry name" value="CYSTATHIONINE BETA-LYASE"/>
    <property type="match status" value="1"/>
</dbReference>
<keyword evidence="16" id="KW-0663">Pyridoxal phosphate</keyword>
<evidence type="ECO:0000256" key="4">
    <source>
        <dbReference type="ARBA" id="ARBA00009077"/>
    </source>
</evidence>
<comment type="pathway">
    <text evidence="25">Isoprenoid biosynthesis; isopentenyl diphosphate biosynthesis via mevalonate pathway; isopentenyl diphosphate from (R)-mevalonate: step 1/3.</text>
</comment>
<evidence type="ECO:0000256" key="7">
    <source>
        <dbReference type="ARBA" id="ARBA00022490"/>
    </source>
</evidence>
<evidence type="ECO:0000256" key="17">
    <source>
        <dbReference type="ARBA" id="ARBA00022955"/>
    </source>
</evidence>
<comment type="pathway">
    <text evidence="26">Amino-acid biosynthesis; L-methionine biosynthesis via de novo pathway; L-homocysteine from L-cystathionine: step 1/1.</text>
</comment>
<keyword evidence="35" id="KW-1185">Reference proteome</keyword>
<dbReference type="InterPro" id="IPR006238">
    <property type="entry name" value="Cys_b_lyase_euk"/>
</dbReference>
<keyword evidence="17" id="KW-0752">Steroid biosynthesis</keyword>
<evidence type="ECO:0000256" key="30">
    <source>
        <dbReference type="ARBA" id="ARBA00072331"/>
    </source>
</evidence>
<gene>
    <name evidence="34" type="primary">STR3</name>
    <name evidence="34" type="ORF">EHS24_009137</name>
</gene>
<evidence type="ECO:0000256" key="9">
    <source>
        <dbReference type="ARBA" id="ARBA00022605"/>
    </source>
</evidence>
<evidence type="ECO:0000256" key="31">
    <source>
        <dbReference type="SAM" id="MobiDB-lite"/>
    </source>
</evidence>
<dbReference type="STRING" id="105984.A0A427XNS3"/>
<dbReference type="SUPFAM" id="SSF55060">
    <property type="entry name" value="GHMP Kinase, C-terminal domain"/>
    <property type="match status" value="1"/>
</dbReference>
<evidence type="ECO:0000256" key="22">
    <source>
        <dbReference type="ARBA" id="ARBA00023221"/>
    </source>
</evidence>
<name>A0A427XNS3_9TREE</name>
<keyword evidence="20" id="KW-1207">Sterol metabolism</keyword>
<organism evidence="34 35">
    <name type="scientific">Apiotrichum porosum</name>
    <dbReference type="NCBI Taxonomy" id="105984"/>
    <lineage>
        <taxon>Eukaryota</taxon>
        <taxon>Fungi</taxon>
        <taxon>Dikarya</taxon>
        <taxon>Basidiomycota</taxon>
        <taxon>Agaricomycotina</taxon>
        <taxon>Tremellomycetes</taxon>
        <taxon>Trichosporonales</taxon>
        <taxon>Trichosporonaceae</taxon>
        <taxon>Apiotrichum</taxon>
    </lineage>
</organism>
<dbReference type="PANTHER" id="PTHR11808">
    <property type="entry name" value="TRANS-SULFURATION ENZYME FAMILY MEMBER"/>
    <property type="match status" value="1"/>
</dbReference>
<dbReference type="SUPFAM" id="SSF53383">
    <property type="entry name" value="PLP-dependent transferases"/>
    <property type="match status" value="1"/>
</dbReference>
<evidence type="ECO:0000259" key="32">
    <source>
        <dbReference type="Pfam" id="PF00288"/>
    </source>
</evidence>
<dbReference type="GO" id="GO:0016126">
    <property type="term" value="P:sterol biosynthetic process"/>
    <property type="evidence" value="ECO:0007669"/>
    <property type="project" value="UniProtKB-KW"/>
</dbReference>
<evidence type="ECO:0000256" key="19">
    <source>
        <dbReference type="ARBA" id="ARBA00023098"/>
    </source>
</evidence>
<evidence type="ECO:0000256" key="23">
    <source>
        <dbReference type="ARBA" id="ARBA00023239"/>
    </source>
</evidence>
<keyword evidence="21" id="KW-0486">Methionine biosynthesis</keyword>
<evidence type="ECO:0000256" key="18">
    <source>
        <dbReference type="ARBA" id="ARBA00023011"/>
    </source>
</evidence>
<dbReference type="GeneID" id="39593680"/>
<evidence type="ECO:0000256" key="11">
    <source>
        <dbReference type="ARBA" id="ARBA00022723"/>
    </source>
</evidence>
<evidence type="ECO:0000256" key="8">
    <source>
        <dbReference type="ARBA" id="ARBA00022516"/>
    </source>
</evidence>
<dbReference type="InterPro" id="IPR006204">
    <property type="entry name" value="GHMP_kinase_N_dom"/>
</dbReference>
<comment type="catalytic activity">
    <reaction evidence="29">
        <text>an S-substituted L-cysteine + H2O = a thiol + pyruvate + NH4(+)</text>
        <dbReference type="Rhea" id="RHEA:18121"/>
        <dbReference type="ChEBI" id="CHEBI:15361"/>
        <dbReference type="ChEBI" id="CHEBI:15377"/>
        <dbReference type="ChEBI" id="CHEBI:28938"/>
        <dbReference type="ChEBI" id="CHEBI:29256"/>
        <dbReference type="ChEBI" id="CHEBI:58717"/>
        <dbReference type="EC" id="4.4.1.13"/>
    </reaction>
</comment>
<evidence type="ECO:0000256" key="16">
    <source>
        <dbReference type="ARBA" id="ARBA00022898"/>
    </source>
</evidence>
<dbReference type="NCBIfam" id="TIGR01329">
    <property type="entry name" value="cysta_beta_ly_E"/>
    <property type="match status" value="1"/>
</dbReference>
<keyword evidence="14" id="KW-0067">ATP-binding</keyword>
<dbReference type="GO" id="GO:0005737">
    <property type="term" value="C:cytoplasm"/>
    <property type="evidence" value="ECO:0007669"/>
    <property type="project" value="UniProtKB-SubCell"/>
</dbReference>
<dbReference type="GO" id="GO:0046872">
    <property type="term" value="F:metal ion binding"/>
    <property type="evidence" value="ECO:0007669"/>
    <property type="project" value="UniProtKB-KW"/>
</dbReference>
<dbReference type="Gene3D" id="3.30.230.10">
    <property type="match status" value="1"/>
</dbReference>
<evidence type="ECO:0000256" key="12">
    <source>
        <dbReference type="ARBA" id="ARBA00022741"/>
    </source>
</evidence>
<dbReference type="PROSITE" id="PS00868">
    <property type="entry name" value="CYS_MET_METAB_PP"/>
    <property type="match status" value="1"/>
</dbReference>
<dbReference type="GO" id="GO:0071266">
    <property type="term" value="P:'de novo' L-methionine biosynthetic process"/>
    <property type="evidence" value="ECO:0007669"/>
    <property type="project" value="InterPro"/>
</dbReference>
<evidence type="ECO:0000256" key="3">
    <source>
        <dbReference type="ARBA" id="ARBA00006495"/>
    </source>
</evidence>
<evidence type="ECO:0000256" key="26">
    <source>
        <dbReference type="ARBA" id="ARBA00046315"/>
    </source>
</evidence>
<comment type="similarity">
    <text evidence="4">Belongs to the trans-sulfuration enzymes family.</text>
</comment>
<dbReference type="EC" id="2.7.1.36" evidence="5"/>
<dbReference type="Pfam" id="PF01053">
    <property type="entry name" value="Cys_Met_Meta_PP"/>
    <property type="match status" value="1"/>
</dbReference>
<keyword evidence="7" id="KW-0963">Cytoplasm</keyword>
<evidence type="ECO:0000256" key="28">
    <source>
        <dbReference type="ARBA" id="ARBA00047517"/>
    </source>
</evidence>
<dbReference type="GO" id="GO:0047804">
    <property type="term" value="F:cysteine-S-conjugate beta-lyase activity"/>
    <property type="evidence" value="ECO:0007669"/>
    <property type="project" value="UniProtKB-EC"/>
</dbReference>
<dbReference type="Gene3D" id="3.90.1150.10">
    <property type="entry name" value="Aspartate Aminotransferase, domain 1"/>
    <property type="match status" value="1"/>
</dbReference>
<dbReference type="Proteomes" id="UP000279236">
    <property type="component" value="Unassembled WGS sequence"/>
</dbReference>